<dbReference type="GO" id="GO:0005777">
    <property type="term" value="C:peroxisome"/>
    <property type="evidence" value="ECO:0007669"/>
    <property type="project" value="TreeGrafter"/>
</dbReference>
<dbReference type="Gene3D" id="3.30.300.30">
    <property type="match status" value="1"/>
</dbReference>
<dbReference type="InterPro" id="IPR020845">
    <property type="entry name" value="AMP-binding_CS"/>
</dbReference>
<evidence type="ECO:0000256" key="1">
    <source>
        <dbReference type="ARBA" id="ARBA00001946"/>
    </source>
</evidence>
<dbReference type="FunFam" id="3.30.300.30:FF:000007">
    <property type="entry name" value="4-coumarate--CoA ligase 2"/>
    <property type="match status" value="1"/>
</dbReference>
<dbReference type="InterPro" id="IPR000873">
    <property type="entry name" value="AMP-dep_synth/lig_dom"/>
</dbReference>
<dbReference type="HOGENOM" id="CLU_000022_59_2_1"/>
<comment type="catalytic activity">
    <reaction evidence="9">
        <text>(E)-4-coumaroyl-AMP + CoA = (E)-4-coumaroyl-CoA + AMP + H(+)</text>
        <dbReference type="Rhea" id="RHEA:72423"/>
        <dbReference type="ChEBI" id="CHEBI:15378"/>
        <dbReference type="ChEBI" id="CHEBI:57287"/>
        <dbReference type="ChEBI" id="CHEBI:85008"/>
        <dbReference type="ChEBI" id="CHEBI:192348"/>
        <dbReference type="ChEBI" id="CHEBI:456215"/>
    </reaction>
    <physiologicalReaction direction="left-to-right" evidence="9">
        <dbReference type="Rhea" id="RHEA:72424"/>
    </physiologicalReaction>
</comment>
<keyword evidence="6" id="KW-0067">ATP-binding</keyword>
<evidence type="ECO:0000259" key="12">
    <source>
        <dbReference type="Pfam" id="PF13193"/>
    </source>
</evidence>
<feature type="domain" description="AMP-dependent synthetase/ligase" evidence="11">
    <location>
        <begin position="49"/>
        <end position="434"/>
    </location>
</feature>
<dbReference type="Gene3D" id="3.40.50.12780">
    <property type="entry name" value="N-terminal domain of ligase-like"/>
    <property type="match status" value="1"/>
</dbReference>
<evidence type="ECO:0000256" key="4">
    <source>
        <dbReference type="ARBA" id="ARBA00022598"/>
    </source>
</evidence>
<sequence>MDSHLAAGYCAATGIYRSTHLAAGAAITASSSFPDYILPRMLLPHLTARPAFIDAATGASLTFAGLRRLAILAARKLAAAAGLRRGHVVLLLSPNSIHFPALSLAVLSLGAILSPANPLLTPDELAAQALDSDPFLLLVSGDLSHKLNSIPDVNNRVVVLIEQLLLAAADGEKLDFDVIPAVEEGIGGDEAAMVFYSSGTTGTSKGVVSTHGNVIAAAAALERAWRGGGGGGVSGDGEVYGCVVPMCHMFGFACFVMGTAAMGETAVVVGGRFSPGKTMEAVEAYGVTTLLAVPPMIVKMARAAAASSPATATARRRRRLRHVVSSGAPLQREHVARFRRSFPDVKLGQCYGLTETTGCIIMCDLHHDDDGGDKWTKASPPLETETKDVAAISIGRLMSDMEAKIIDLASGEPLPPHRTGELWVRSPSVMQGYLNNKEATAKTLVAAGADEGGRWLRTGDLCYVDKRGHLYVVDRMKELIKCNAYQVAPAELEDVLAAHPAIDDAAVASYPDEAAGEIPMAYVVKKQGSSHLRKDEVISFVRSKVAPYKRIRKVVFVDSIPRSPSGKILRRQLKNLLQGSIQERSRM</sequence>
<reference evidence="13 14" key="1">
    <citation type="submission" date="2012-08" db="EMBL/GenBank/DDBJ databases">
        <title>Oryza genome evolution.</title>
        <authorList>
            <person name="Wing R.A."/>
        </authorList>
    </citation>
    <scope>NUCLEOTIDE SEQUENCE</scope>
</reference>
<evidence type="ECO:0000256" key="9">
    <source>
        <dbReference type="ARBA" id="ARBA00034223"/>
    </source>
</evidence>
<evidence type="ECO:0000256" key="5">
    <source>
        <dbReference type="ARBA" id="ARBA00022741"/>
    </source>
</evidence>
<evidence type="ECO:0000259" key="11">
    <source>
        <dbReference type="Pfam" id="PF00501"/>
    </source>
</evidence>
<comment type="catalytic activity">
    <reaction evidence="10">
        <text>(E)-4-coumarate + ATP + CoA = (E)-4-coumaroyl-CoA + AMP + diphosphate</text>
        <dbReference type="Rhea" id="RHEA:19641"/>
        <dbReference type="ChEBI" id="CHEBI:12876"/>
        <dbReference type="ChEBI" id="CHEBI:30616"/>
        <dbReference type="ChEBI" id="CHEBI:33019"/>
        <dbReference type="ChEBI" id="CHEBI:57287"/>
        <dbReference type="ChEBI" id="CHEBI:85008"/>
        <dbReference type="ChEBI" id="CHEBI:456215"/>
        <dbReference type="EC" id="6.2.1.12"/>
    </reaction>
    <physiologicalReaction direction="left-to-right" evidence="10">
        <dbReference type="Rhea" id="RHEA:19642"/>
    </physiologicalReaction>
</comment>
<reference evidence="14" key="2">
    <citation type="submission" date="2013-12" db="EMBL/GenBank/DDBJ databases">
        <authorList>
            <person name="Yu Y."/>
            <person name="Lee S."/>
            <person name="de Baynast K."/>
            <person name="Wissotski M."/>
            <person name="Liu L."/>
            <person name="Talag J."/>
            <person name="Goicoechea J."/>
            <person name="Angelova A."/>
            <person name="Jetty R."/>
            <person name="Kudrna D."/>
            <person name="Golser W."/>
            <person name="Rivera L."/>
            <person name="Zhang J."/>
            <person name="Wing R."/>
        </authorList>
    </citation>
    <scope>NUCLEOTIDE SEQUENCE</scope>
</reference>
<keyword evidence="14" id="KW-1185">Reference proteome</keyword>
<dbReference type="Pfam" id="PF13193">
    <property type="entry name" value="AMP-binding_C"/>
    <property type="match status" value="1"/>
</dbReference>
<dbReference type="GO" id="GO:0106290">
    <property type="term" value="F:trans-cinnamate-CoA ligase activity"/>
    <property type="evidence" value="ECO:0007669"/>
    <property type="project" value="UniProtKB-ARBA"/>
</dbReference>
<dbReference type="eggNOG" id="KOG1176">
    <property type="taxonomic scope" value="Eukaryota"/>
</dbReference>
<evidence type="ECO:0000313" key="14">
    <source>
        <dbReference type="Proteomes" id="UP000032180"/>
    </source>
</evidence>
<keyword evidence="7" id="KW-0460">Magnesium</keyword>
<dbReference type="Gramene" id="LPERR07G20750.1">
    <property type="protein sequence ID" value="LPERR07G20750.1"/>
    <property type="gene ID" value="LPERR07G20750"/>
</dbReference>
<evidence type="ECO:0000256" key="7">
    <source>
        <dbReference type="ARBA" id="ARBA00022842"/>
    </source>
</evidence>
<dbReference type="PROSITE" id="PS00455">
    <property type="entry name" value="AMP_BINDING"/>
    <property type="match status" value="1"/>
</dbReference>
<protein>
    <recommendedName>
        <fullName evidence="3">4-coumarate--CoA ligase</fullName>
        <ecNumber evidence="3">6.2.1.12</ecNumber>
    </recommendedName>
</protein>
<dbReference type="InterPro" id="IPR042099">
    <property type="entry name" value="ANL_N_sf"/>
</dbReference>
<dbReference type="Pfam" id="PF00501">
    <property type="entry name" value="AMP-binding"/>
    <property type="match status" value="1"/>
</dbReference>
<proteinExistence type="inferred from homology"/>
<dbReference type="SUPFAM" id="SSF56801">
    <property type="entry name" value="Acetyl-CoA synthetase-like"/>
    <property type="match status" value="1"/>
</dbReference>
<keyword evidence="4" id="KW-0436">Ligase</keyword>
<name>A0A0D9X211_9ORYZ</name>
<organism evidence="13 14">
    <name type="scientific">Leersia perrieri</name>
    <dbReference type="NCBI Taxonomy" id="77586"/>
    <lineage>
        <taxon>Eukaryota</taxon>
        <taxon>Viridiplantae</taxon>
        <taxon>Streptophyta</taxon>
        <taxon>Embryophyta</taxon>
        <taxon>Tracheophyta</taxon>
        <taxon>Spermatophyta</taxon>
        <taxon>Magnoliopsida</taxon>
        <taxon>Liliopsida</taxon>
        <taxon>Poales</taxon>
        <taxon>Poaceae</taxon>
        <taxon>BOP clade</taxon>
        <taxon>Oryzoideae</taxon>
        <taxon>Oryzeae</taxon>
        <taxon>Oryzinae</taxon>
        <taxon>Leersia</taxon>
    </lineage>
</organism>
<comment type="catalytic activity">
    <reaction evidence="8">
        <text>(E)-4-coumarate + ATP + H(+) = (E)-4-coumaroyl-AMP + diphosphate</text>
        <dbReference type="Rhea" id="RHEA:72419"/>
        <dbReference type="ChEBI" id="CHEBI:12876"/>
        <dbReference type="ChEBI" id="CHEBI:15378"/>
        <dbReference type="ChEBI" id="CHEBI:30616"/>
        <dbReference type="ChEBI" id="CHEBI:33019"/>
        <dbReference type="ChEBI" id="CHEBI:192348"/>
    </reaction>
    <physiologicalReaction direction="left-to-right" evidence="8">
        <dbReference type="Rhea" id="RHEA:72420"/>
    </physiologicalReaction>
</comment>
<dbReference type="GO" id="GO:0005524">
    <property type="term" value="F:ATP binding"/>
    <property type="evidence" value="ECO:0007669"/>
    <property type="project" value="UniProtKB-KW"/>
</dbReference>
<accession>A0A0D9X211</accession>
<keyword evidence="5" id="KW-0547">Nucleotide-binding</keyword>
<reference evidence="13" key="3">
    <citation type="submission" date="2015-04" db="UniProtKB">
        <authorList>
            <consortium name="EnsemblPlants"/>
        </authorList>
    </citation>
    <scope>IDENTIFICATION</scope>
</reference>
<dbReference type="STRING" id="77586.A0A0D9X211"/>
<comment type="similarity">
    <text evidence="2">Belongs to the ATP-dependent AMP-binding enzyme family.</text>
</comment>
<comment type="cofactor">
    <cofactor evidence="1">
        <name>Mg(2+)</name>
        <dbReference type="ChEBI" id="CHEBI:18420"/>
    </cofactor>
</comment>
<dbReference type="GO" id="GO:0016207">
    <property type="term" value="F:4-coumarate-CoA ligase activity"/>
    <property type="evidence" value="ECO:0007669"/>
    <property type="project" value="UniProtKB-EC"/>
</dbReference>
<evidence type="ECO:0000313" key="13">
    <source>
        <dbReference type="EnsemblPlants" id="LPERR07G20750.1"/>
    </source>
</evidence>
<evidence type="ECO:0000256" key="8">
    <source>
        <dbReference type="ARBA" id="ARBA00034219"/>
    </source>
</evidence>
<evidence type="ECO:0000256" key="2">
    <source>
        <dbReference type="ARBA" id="ARBA00006432"/>
    </source>
</evidence>
<evidence type="ECO:0000256" key="3">
    <source>
        <dbReference type="ARBA" id="ARBA00012959"/>
    </source>
</evidence>
<dbReference type="EC" id="6.2.1.12" evidence="3"/>
<dbReference type="EnsemblPlants" id="LPERR07G20750.1">
    <property type="protein sequence ID" value="LPERR07G20750.1"/>
    <property type="gene ID" value="LPERR07G20750"/>
</dbReference>
<dbReference type="AlphaFoldDB" id="A0A0D9X211"/>
<evidence type="ECO:0000256" key="10">
    <source>
        <dbReference type="ARBA" id="ARBA00034252"/>
    </source>
</evidence>
<dbReference type="InterPro" id="IPR025110">
    <property type="entry name" value="AMP-bd_C"/>
</dbReference>
<evidence type="ECO:0000256" key="6">
    <source>
        <dbReference type="ARBA" id="ARBA00022840"/>
    </source>
</evidence>
<feature type="domain" description="AMP-binding enzyme C-terminal" evidence="12">
    <location>
        <begin position="491"/>
        <end position="567"/>
    </location>
</feature>
<dbReference type="GO" id="GO:0009698">
    <property type="term" value="P:phenylpropanoid metabolic process"/>
    <property type="evidence" value="ECO:0007669"/>
    <property type="project" value="UniProtKB-ARBA"/>
</dbReference>
<dbReference type="PANTHER" id="PTHR24096:SF338">
    <property type="entry name" value="4-COUMARATE--COA LIGASE-LIKE 8-RELATED"/>
    <property type="match status" value="1"/>
</dbReference>
<dbReference type="InterPro" id="IPR045851">
    <property type="entry name" value="AMP-bd_C_sf"/>
</dbReference>
<dbReference type="PANTHER" id="PTHR24096">
    <property type="entry name" value="LONG-CHAIN-FATTY-ACID--COA LIGASE"/>
    <property type="match status" value="1"/>
</dbReference>
<dbReference type="Proteomes" id="UP000032180">
    <property type="component" value="Chromosome 7"/>
</dbReference>